<reference evidence="2" key="1">
    <citation type="submission" date="2020-05" db="EMBL/GenBank/DDBJ databases">
        <authorList>
            <person name="Chiriac C."/>
            <person name="Salcher M."/>
            <person name="Ghai R."/>
            <person name="Kavagutti S V."/>
        </authorList>
    </citation>
    <scope>NUCLEOTIDE SEQUENCE</scope>
</reference>
<dbReference type="PANTHER" id="PTHR31126:SF1">
    <property type="entry name" value="TYROSINE SPECIFIC PROTEIN PHOSPHATASES DOMAIN-CONTAINING PROTEIN"/>
    <property type="match status" value="1"/>
</dbReference>
<dbReference type="AlphaFoldDB" id="A0A6J7FKZ5"/>
<dbReference type="EMBL" id="CAFBMM010000001">
    <property type="protein sequence ID" value="CAB4894608.1"/>
    <property type="molecule type" value="Genomic_DNA"/>
</dbReference>
<dbReference type="PANTHER" id="PTHR31126">
    <property type="entry name" value="TYROSINE-PROTEIN PHOSPHATASE"/>
    <property type="match status" value="1"/>
</dbReference>
<accession>A0A6J7FKZ5</accession>
<gene>
    <name evidence="1" type="ORF">UFOPK2683_00399</name>
    <name evidence="2" type="ORF">UFOPK3605_00128</name>
    <name evidence="3" type="ORF">UFOPK3897_00132</name>
    <name evidence="4" type="ORF">UFOPK4121_00027</name>
</gene>
<dbReference type="Pfam" id="PF13350">
    <property type="entry name" value="Y_phosphatase3"/>
    <property type="match status" value="1"/>
</dbReference>
<proteinExistence type="predicted"/>
<dbReference type="InterPro" id="IPR029021">
    <property type="entry name" value="Prot-tyrosine_phosphatase-like"/>
</dbReference>
<dbReference type="InterPro" id="IPR026893">
    <property type="entry name" value="Tyr/Ser_Pase_IphP-type"/>
</dbReference>
<dbReference type="EMBL" id="CAFBPQ010000001">
    <property type="protein sequence ID" value="CAB5010759.1"/>
    <property type="molecule type" value="Genomic_DNA"/>
</dbReference>
<dbReference type="SUPFAM" id="SSF52799">
    <property type="entry name" value="(Phosphotyrosine protein) phosphatases II"/>
    <property type="match status" value="1"/>
</dbReference>
<dbReference type="EMBL" id="CAEZYK010000014">
    <property type="protein sequence ID" value="CAB4717963.1"/>
    <property type="molecule type" value="Genomic_DNA"/>
</dbReference>
<organism evidence="2">
    <name type="scientific">freshwater metagenome</name>
    <dbReference type="NCBI Taxonomy" id="449393"/>
    <lineage>
        <taxon>unclassified sequences</taxon>
        <taxon>metagenomes</taxon>
        <taxon>ecological metagenomes</taxon>
    </lineage>
</organism>
<evidence type="ECO:0000313" key="3">
    <source>
        <dbReference type="EMBL" id="CAB4968618.1"/>
    </source>
</evidence>
<sequence>MNSRRVALEGPLNFRDLGGYVGLDGETIRWQQIYRSDSLHRLTSADASQLAQMGVKTAIDFRADDELDRIGIGPLGELEIDHVHLPTVDRAMDTVRPEGYEPPSTAAEVYRGMLQHGARAYAAALRTLIAPDTSPAVYFCMAGKDRTGIFSAVVLGLLGVSDSDIVADYALTQEVVEAIHDRRRTESPSVEDLWGKLPEDLLGAHASAMVTTLENLYLDYGSWVSYATNIGIEESEVTALRAKFLELS</sequence>
<protein>
    <submittedName>
        <fullName evidence="2">Unannotated protein</fullName>
    </submittedName>
</protein>
<dbReference type="Gene3D" id="3.90.190.10">
    <property type="entry name" value="Protein tyrosine phosphatase superfamily"/>
    <property type="match status" value="1"/>
</dbReference>
<dbReference type="GO" id="GO:0004721">
    <property type="term" value="F:phosphoprotein phosphatase activity"/>
    <property type="evidence" value="ECO:0007669"/>
    <property type="project" value="InterPro"/>
</dbReference>
<dbReference type="EMBL" id="CAFBOF010000001">
    <property type="protein sequence ID" value="CAB4968618.1"/>
    <property type="molecule type" value="Genomic_DNA"/>
</dbReference>
<name>A0A6J7FKZ5_9ZZZZ</name>
<evidence type="ECO:0000313" key="1">
    <source>
        <dbReference type="EMBL" id="CAB4717963.1"/>
    </source>
</evidence>
<evidence type="ECO:0000313" key="2">
    <source>
        <dbReference type="EMBL" id="CAB4894608.1"/>
    </source>
</evidence>
<evidence type="ECO:0000313" key="4">
    <source>
        <dbReference type="EMBL" id="CAB5010759.1"/>
    </source>
</evidence>